<evidence type="ECO:0000256" key="1">
    <source>
        <dbReference type="SAM" id="Coils"/>
    </source>
</evidence>
<evidence type="ECO:0000313" key="5">
    <source>
        <dbReference type="Proteomes" id="UP001304243"/>
    </source>
</evidence>
<dbReference type="InterPro" id="IPR000477">
    <property type="entry name" value="RT_dom"/>
</dbReference>
<feature type="domain" description="Reverse transcriptase" evidence="3">
    <location>
        <begin position="825"/>
        <end position="955"/>
    </location>
</feature>
<evidence type="ECO:0000313" key="4">
    <source>
        <dbReference type="EMBL" id="KAK4511244.1"/>
    </source>
</evidence>
<reference evidence="4 5" key="1">
    <citation type="submission" date="2022-11" db="EMBL/GenBank/DDBJ databases">
        <title>Mucor velutinosus strain NIH1002 WGS.</title>
        <authorList>
            <person name="Subramanian P."/>
            <person name="Mullikin J.C."/>
            <person name="Segre J.A."/>
            <person name="Zelazny A.M."/>
        </authorList>
    </citation>
    <scope>NUCLEOTIDE SEQUENCE [LARGE SCALE GENOMIC DNA]</scope>
    <source>
        <strain evidence="4 5">NIH1002</strain>
    </source>
</reference>
<dbReference type="GO" id="GO:0003824">
    <property type="term" value="F:catalytic activity"/>
    <property type="evidence" value="ECO:0007669"/>
    <property type="project" value="InterPro"/>
</dbReference>
<dbReference type="InterPro" id="IPR036691">
    <property type="entry name" value="Endo/exonu/phosph_ase_sf"/>
</dbReference>
<name>A0AAN7D793_9FUNG</name>
<feature type="coiled-coil region" evidence="1">
    <location>
        <begin position="17"/>
        <end position="54"/>
    </location>
</feature>
<evidence type="ECO:0000259" key="3">
    <source>
        <dbReference type="PROSITE" id="PS50878"/>
    </source>
</evidence>
<dbReference type="AlphaFoldDB" id="A0AAN7D793"/>
<keyword evidence="4" id="KW-0689">Ribosomal protein</keyword>
<dbReference type="GeneID" id="89956145"/>
<dbReference type="EMBL" id="JASEJX010000030">
    <property type="protein sequence ID" value="KAK4511244.1"/>
    <property type="molecule type" value="Genomic_DNA"/>
</dbReference>
<comment type="caution">
    <text evidence="4">The sequence shown here is derived from an EMBL/GenBank/DDBJ whole genome shotgun (WGS) entry which is preliminary data.</text>
</comment>
<accession>A0AAN7D793</accession>
<keyword evidence="1" id="KW-0175">Coiled coil</keyword>
<dbReference type="Proteomes" id="UP001304243">
    <property type="component" value="Unassembled WGS sequence"/>
</dbReference>
<dbReference type="PANTHER" id="PTHR47510:SF3">
    <property type="entry name" value="ENDO_EXONUCLEASE_PHOSPHATASE DOMAIN-CONTAINING PROTEIN"/>
    <property type="match status" value="1"/>
</dbReference>
<dbReference type="GO" id="GO:0005840">
    <property type="term" value="C:ribosome"/>
    <property type="evidence" value="ECO:0007669"/>
    <property type="project" value="UniProtKB-KW"/>
</dbReference>
<dbReference type="Pfam" id="PF14529">
    <property type="entry name" value="Exo_endo_phos_2"/>
    <property type="match status" value="1"/>
</dbReference>
<keyword evidence="4" id="KW-0687">Ribonucleoprotein</keyword>
<evidence type="ECO:0000256" key="2">
    <source>
        <dbReference type="SAM" id="MobiDB-lite"/>
    </source>
</evidence>
<dbReference type="PANTHER" id="PTHR47510">
    <property type="entry name" value="REVERSE TRANSCRIPTASE DOMAIN-CONTAINING PROTEIN"/>
    <property type="match status" value="1"/>
</dbReference>
<dbReference type="InterPro" id="IPR005135">
    <property type="entry name" value="Endo/exonuclease/phosphatase"/>
</dbReference>
<proteinExistence type="predicted"/>
<feature type="region of interest" description="Disordered" evidence="2">
    <location>
        <begin position="65"/>
        <end position="96"/>
    </location>
</feature>
<dbReference type="RefSeq" id="XP_064677910.1">
    <property type="nucleotide sequence ID" value="XM_064831630.1"/>
</dbReference>
<dbReference type="PROSITE" id="PS50878">
    <property type="entry name" value="RT_POL"/>
    <property type="match status" value="1"/>
</dbReference>
<dbReference type="SUPFAM" id="SSF56219">
    <property type="entry name" value="DNase I-like"/>
    <property type="match status" value="1"/>
</dbReference>
<keyword evidence="5" id="KW-1185">Reference proteome</keyword>
<dbReference type="Gene3D" id="3.60.10.10">
    <property type="entry name" value="Endonuclease/exonuclease/phosphatase"/>
    <property type="match status" value="1"/>
</dbReference>
<feature type="compositionally biased region" description="Polar residues" evidence="2">
    <location>
        <begin position="65"/>
        <end position="78"/>
    </location>
</feature>
<sequence>MDTNLQALDMSHFPAILQQIQQQLTLVTEKVNKHEDLLTRLAALEQENKDLKKILQGKDLVIQKLQQGPVTSHTTSPGSGRPKGGESSSIPVSPKPLKEAPNFAQIATAAAHKPDPKKKDKKRLAAGRAFTTPATKGVQGYQYVYIGRSRKIQRSEVRKHLANASVDLGRVLDICFPASHIIGVLLHVQYVEEFTALLTKAKGELFPAFDPLDPSNIADPKYASLSDDDRHALIHQFTEARCLQTLSFLRPLNVSGVGKYFIQKGWICDESLSVAVAQAVERFAKKEPKKADFLFRRKLNSDSQDKAGSDSDIVNVPVSPVFVSLSLWNANGLRQSTVHDVLSHVLDTQVLLVTETWLTSGSFPTNWSQFHLYGSKVPGAFNRGSGGVTAFVSPSCPFTVSQLPSYNPHTLSLKVGTLTVHCVYFPPPLSSDKVLSALSSLPMTRDTILCGDFNARLGSLTGDAISNARGNALKPWFDEHCLSVLNASLAFGVTTYSSFRQQQELSSVIDLFLTNIGDVALVNPQLVVESDLSLGSDHRLMSLTFGYVPPLDDTVAPGDSVLAPRRQWKLSKLTKEKPLGLLRESFRSSVAPLVGTLSGLVSAPPGVRPDIDALNDSLNQCLYESLDSSIGVKSGRPGHWKKYWTQEIQDAVTARDRSYSQWRHAFGIAKIEKWFLYKVAHRKFRSLVQAAKRRSWQQFCTALECDFSKATAAIKRIKRNKESSPTYSHPDGPAASVSAMGSHLASVYDGSLLATATRPAAPPTFDSVLLFCVPVDMSLFDVDTLVSHIRRLPTHKAPGPDHIKAEMLKSLVSEIAPVLSLLFKLCYQWSYTPALWRQAQVFPIFKKGDASDPANYRPISLTSVVRKLFEFSLMPELDAHSPALDIAQGGFRPQRSPLDQALCLHDLMHDYFVAHRRRPVVAFLDIKSAYDTVDRRVICVEYIHYDLHSDSSSSY</sequence>
<gene>
    <name evidence="4" type="primary">RPL6_2</name>
    <name evidence="4" type="ORF">ATC70_012459</name>
</gene>
<protein>
    <submittedName>
        <fullName evidence="4">60S ribosomal protein L6</fullName>
    </submittedName>
</protein>
<organism evidence="4 5">
    <name type="scientific">Mucor velutinosus</name>
    <dbReference type="NCBI Taxonomy" id="708070"/>
    <lineage>
        <taxon>Eukaryota</taxon>
        <taxon>Fungi</taxon>
        <taxon>Fungi incertae sedis</taxon>
        <taxon>Mucoromycota</taxon>
        <taxon>Mucoromycotina</taxon>
        <taxon>Mucoromycetes</taxon>
        <taxon>Mucorales</taxon>
        <taxon>Mucorineae</taxon>
        <taxon>Mucoraceae</taxon>
        <taxon>Mucor</taxon>
    </lineage>
</organism>